<keyword evidence="3" id="KW-1003">Cell membrane</keyword>
<keyword evidence="6" id="KW-0812">Transmembrane</keyword>
<evidence type="ECO:0000256" key="5">
    <source>
        <dbReference type="ARBA" id="ARBA00022519"/>
    </source>
</evidence>
<dbReference type="PROSITE" id="PS00409">
    <property type="entry name" value="PROKAR_NTER_METHYL"/>
    <property type="match status" value="1"/>
</dbReference>
<dbReference type="RefSeq" id="WP_171563343.1">
    <property type="nucleotide sequence ID" value="NZ_JABFCS010000001.1"/>
</dbReference>
<evidence type="ECO:0000256" key="9">
    <source>
        <dbReference type="ARBA" id="ARBA00025772"/>
    </source>
</evidence>
<sequence length="162" mass="16739">MRARRGFTLVEMLAVLAVAGTLFLLGAPSLAAVLRGTRVSSAANEFLASLLLTRSEAMKRKHRVVMCRSADAQGCAASGGWQQGWIVFADADGDGERSAGEPVLYVQPALGNAMRMTGTATVAKYVSYAPNGTTKLVGGGFQAGTLTVCSASGRRAPAGRSS</sequence>
<keyword evidence="4" id="KW-0488">Methylation</keyword>
<evidence type="ECO:0000256" key="6">
    <source>
        <dbReference type="ARBA" id="ARBA00022692"/>
    </source>
</evidence>
<dbReference type="InterPro" id="IPR022346">
    <property type="entry name" value="T2SS_GspH"/>
</dbReference>
<keyword evidence="8" id="KW-0472">Membrane</keyword>
<dbReference type="NCBIfam" id="TIGR02532">
    <property type="entry name" value="IV_pilin_GFxxxE"/>
    <property type="match status" value="1"/>
</dbReference>
<dbReference type="Pfam" id="PF12019">
    <property type="entry name" value="GspH"/>
    <property type="match status" value="1"/>
</dbReference>
<name>A0A849KDJ4_9BURK</name>
<dbReference type="Gene3D" id="3.55.40.10">
    <property type="entry name" value="minor pseudopilin epsh domain"/>
    <property type="match status" value="1"/>
</dbReference>
<comment type="caution">
    <text evidence="12">The sequence shown here is derived from an EMBL/GenBank/DDBJ whole genome shotgun (WGS) entry which is preliminary data.</text>
</comment>
<feature type="domain" description="General secretion pathway GspH" evidence="11">
    <location>
        <begin position="42"/>
        <end position="155"/>
    </location>
</feature>
<evidence type="ECO:0000313" key="13">
    <source>
        <dbReference type="Proteomes" id="UP000552954"/>
    </source>
</evidence>
<dbReference type="GO" id="GO:0005886">
    <property type="term" value="C:plasma membrane"/>
    <property type="evidence" value="ECO:0007669"/>
    <property type="project" value="UniProtKB-SubCell"/>
</dbReference>
<keyword evidence="13" id="KW-1185">Reference proteome</keyword>
<dbReference type="InterPro" id="IPR012902">
    <property type="entry name" value="N_methyl_site"/>
</dbReference>
<accession>A0A849KDJ4</accession>
<dbReference type="EMBL" id="JABFCS010000001">
    <property type="protein sequence ID" value="NNU43546.1"/>
    <property type="molecule type" value="Genomic_DNA"/>
</dbReference>
<organism evidence="12 13">
    <name type="scientific">Ramlibacter montanisoli</name>
    <dbReference type="NCBI Taxonomy" id="2732512"/>
    <lineage>
        <taxon>Bacteria</taxon>
        <taxon>Pseudomonadati</taxon>
        <taxon>Pseudomonadota</taxon>
        <taxon>Betaproteobacteria</taxon>
        <taxon>Burkholderiales</taxon>
        <taxon>Comamonadaceae</taxon>
        <taxon>Ramlibacter</taxon>
    </lineage>
</organism>
<evidence type="ECO:0000256" key="10">
    <source>
        <dbReference type="ARBA" id="ARBA00030775"/>
    </source>
</evidence>
<evidence type="ECO:0000256" key="3">
    <source>
        <dbReference type="ARBA" id="ARBA00022475"/>
    </source>
</evidence>
<comment type="similarity">
    <text evidence="9">Belongs to the GSP H family.</text>
</comment>
<gene>
    <name evidence="12" type="ORF">HK415_10850</name>
</gene>
<proteinExistence type="inferred from homology"/>
<reference evidence="12 13" key="1">
    <citation type="submission" date="2020-05" db="EMBL/GenBank/DDBJ databases">
        <authorList>
            <person name="Khan S.A."/>
            <person name="Jeon C.O."/>
            <person name="Chun B.H."/>
        </authorList>
    </citation>
    <scope>NUCLEOTIDE SEQUENCE [LARGE SCALE GENOMIC DNA]</scope>
    <source>
        <strain evidence="12 13">B156</strain>
    </source>
</reference>
<dbReference type="Pfam" id="PF07963">
    <property type="entry name" value="N_methyl"/>
    <property type="match status" value="1"/>
</dbReference>
<keyword evidence="7" id="KW-1133">Transmembrane helix</keyword>
<evidence type="ECO:0000259" key="11">
    <source>
        <dbReference type="Pfam" id="PF12019"/>
    </source>
</evidence>
<evidence type="ECO:0000256" key="1">
    <source>
        <dbReference type="ARBA" id="ARBA00004377"/>
    </source>
</evidence>
<evidence type="ECO:0000256" key="4">
    <source>
        <dbReference type="ARBA" id="ARBA00022481"/>
    </source>
</evidence>
<dbReference type="SUPFAM" id="SSF54523">
    <property type="entry name" value="Pili subunits"/>
    <property type="match status" value="1"/>
</dbReference>
<comment type="subcellular location">
    <subcellularLocation>
        <location evidence="1">Cell inner membrane</location>
        <topology evidence="1">Single-pass membrane protein</topology>
    </subcellularLocation>
</comment>
<evidence type="ECO:0000256" key="8">
    <source>
        <dbReference type="ARBA" id="ARBA00023136"/>
    </source>
</evidence>
<dbReference type="GO" id="GO:0015628">
    <property type="term" value="P:protein secretion by the type II secretion system"/>
    <property type="evidence" value="ECO:0007669"/>
    <property type="project" value="InterPro"/>
</dbReference>
<dbReference type="AlphaFoldDB" id="A0A849KDJ4"/>
<evidence type="ECO:0000313" key="12">
    <source>
        <dbReference type="EMBL" id="NNU43546.1"/>
    </source>
</evidence>
<evidence type="ECO:0000256" key="2">
    <source>
        <dbReference type="ARBA" id="ARBA00021549"/>
    </source>
</evidence>
<reference evidence="12 13" key="2">
    <citation type="submission" date="2020-06" db="EMBL/GenBank/DDBJ databases">
        <title>Ramlibacter rhizophilus sp. nov., isolated from rhizosphere soil of national flower Mugunghwa from South Korea.</title>
        <authorList>
            <person name="Zheng-Fei Y."/>
            <person name="Huan T."/>
        </authorList>
    </citation>
    <scope>NUCLEOTIDE SEQUENCE [LARGE SCALE GENOMIC DNA]</scope>
    <source>
        <strain evidence="12 13">B156</strain>
    </source>
</reference>
<dbReference type="InterPro" id="IPR045584">
    <property type="entry name" value="Pilin-like"/>
</dbReference>
<evidence type="ECO:0000256" key="7">
    <source>
        <dbReference type="ARBA" id="ARBA00022989"/>
    </source>
</evidence>
<dbReference type="GO" id="GO:0015627">
    <property type="term" value="C:type II protein secretion system complex"/>
    <property type="evidence" value="ECO:0007669"/>
    <property type="project" value="InterPro"/>
</dbReference>
<dbReference type="Proteomes" id="UP000552954">
    <property type="component" value="Unassembled WGS sequence"/>
</dbReference>
<protein>
    <recommendedName>
        <fullName evidence="2">Type II secretion system protein H</fullName>
    </recommendedName>
    <alternativeName>
        <fullName evidence="10">General secretion pathway protein H</fullName>
    </alternativeName>
</protein>
<keyword evidence="5" id="KW-0997">Cell inner membrane</keyword>